<sequence length="108" mass="12320">MAVDDSNLYSRTKNKLQSAQNDCRSSRRSSLPPELLLGHDARGRLQRNVRNLEPVHLRRPKKRPSIFPGSSHTEESYTPKCRPVCFIPLLQLLQWLPLFLGSSSGHVM</sequence>
<dbReference type="AlphaFoldDB" id="A0A7J8FXG4"/>
<dbReference type="Proteomes" id="UP000550707">
    <property type="component" value="Unassembled WGS sequence"/>
</dbReference>
<feature type="compositionally biased region" description="Polar residues" evidence="1">
    <location>
        <begin position="7"/>
        <end position="23"/>
    </location>
</feature>
<reference evidence="2 3" key="1">
    <citation type="journal article" date="2020" name="Nature">
        <title>Six reference-quality genomes reveal evolution of bat adaptations.</title>
        <authorList>
            <person name="Jebb D."/>
            <person name="Huang Z."/>
            <person name="Pippel M."/>
            <person name="Hughes G.M."/>
            <person name="Lavrichenko K."/>
            <person name="Devanna P."/>
            <person name="Winkler S."/>
            <person name="Jermiin L.S."/>
            <person name="Skirmuntt E.C."/>
            <person name="Katzourakis A."/>
            <person name="Burkitt-Gray L."/>
            <person name="Ray D.A."/>
            <person name="Sullivan K.A.M."/>
            <person name="Roscito J.G."/>
            <person name="Kirilenko B.M."/>
            <person name="Davalos L.M."/>
            <person name="Corthals A.P."/>
            <person name="Power M.L."/>
            <person name="Jones G."/>
            <person name="Ransome R.D."/>
            <person name="Dechmann D.K.N."/>
            <person name="Locatelli A.G."/>
            <person name="Puechmaille S.J."/>
            <person name="Fedrigo O."/>
            <person name="Jarvis E.D."/>
            <person name="Hiller M."/>
            <person name="Vernes S.C."/>
            <person name="Myers E.W."/>
            <person name="Teeling E.C."/>
        </authorList>
    </citation>
    <scope>NUCLEOTIDE SEQUENCE [LARGE SCALE GENOMIC DNA]</scope>
    <source>
        <strain evidence="2">MMolMol1</strain>
        <tissue evidence="2">Muscle</tissue>
    </source>
</reference>
<gene>
    <name evidence="2" type="ORF">HJG59_005329</name>
</gene>
<proteinExistence type="predicted"/>
<dbReference type="EMBL" id="JACASF010000010">
    <property type="protein sequence ID" value="KAF6452377.1"/>
    <property type="molecule type" value="Genomic_DNA"/>
</dbReference>
<evidence type="ECO:0000313" key="2">
    <source>
        <dbReference type="EMBL" id="KAF6452377.1"/>
    </source>
</evidence>
<keyword evidence="3" id="KW-1185">Reference proteome</keyword>
<organism evidence="2 3">
    <name type="scientific">Molossus molossus</name>
    <name type="common">Pallas' mastiff bat</name>
    <name type="synonym">Vespertilio molossus</name>
    <dbReference type="NCBI Taxonomy" id="27622"/>
    <lineage>
        <taxon>Eukaryota</taxon>
        <taxon>Metazoa</taxon>
        <taxon>Chordata</taxon>
        <taxon>Craniata</taxon>
        <taxon>Vertebrata</taxon>
        <taxon>Euteleostomi</taxon>
        <taxon>Mammalia</taxon>
        <taxon>Eutheria</taxon>
        <taxon>Laurasiatheria</taxon>
        <taxon>Chiroptera</taxon>
        <taxon>Yangochiroptera</taxon>
        <taxon>Molossidae</taxon>
        <taxon>Molossus</taxon>
    </lineage>
</organism>
<name>A0A7J8FXG4_MOLMO</name>
<evidence type="ECO:0000313" key="3">
    <source>
        <dbReference type="Proteomes" id="UP000550707"/>
    </source>
</evidence>
<feature type="region of interest" description="Disordered" evidence="1">
    <location>
        <begin position="1"/>
        <end position="34"/>
    </location>
</feature>
<comment type="caution">
    <text evidence="2">The sequence shown here is derived from an EMBL/GenBank/DDBJ whole genome shotgun (WGS) entry which is preliminary data.</text>
</comment>
<accession>A0A7J8FXG4</accession>
<evidence type="ECO:0000256" key="1">
    <source>
        <dbReference type="SAM" id="MobiDB-lite"/>
    </source>
</evidence>
<protein>
    <submittedName>
        <fullName evidence="2">FRY microtubule binding protein</fullName>
    </submittedName>
</protein>